<protein>
    <submittedName>
        <fullName evidence="1">Uncharacterized protein</fullName>
    </submittedName>
</protein>
<proteinExistence type="predicted"/>
<accession>A0A0E9VD47</accession>
<evidence type="ECO:0000313" key="1">
    <source>
        <dbReference type="EMBL" id="JAH75370.1"/>
    </source>
</evidence>
<organism evidence="1">
    <name type="scientific">Anguilla anguilla</name>
    <name type="common">European freshwater eel</name>
    <name type="synonym">Muraena anguilla</name>
    <dbReference type="NCBI Taxonomy" id="7936"/>
    <lineage>
        <taxon>Eukaryota</taxon>
        <taxon>Metazoa</taxon>
        <taxon>Chordata</taxon>
        <taxon>Craniata</taxon>
        <taxon>Vertebrata</taxon>
        <taxon>Euteleostomi</taxon>
        <taxon>Actinopterygii</taxon>
        <taxon>Neopterygii</taxon>
        <taxon>Teleostei</taxon>
        <taxon>Anguilliformes</taxon>
        <taxon>Anguillidae</taxon>
        <taxon>Anguilla</taxon>
    </lineage>
</organism>
<reference evidence="1" key="1">
    <citation type="submission" date="2014-11" db="EMBL/GenBank/DDBJ databases">
        <authorList>
            <person name="Amaro Gonzalez C."/>
        </authorList>
    </citation>
    <scope>NUCLEOTIDE SEQUENCE</scope>
</reference>
<name>A0A0E9VD47_ANGAN</name>
<dbReference type="AlphaFoldDB" id="A0A0E9VD47"/>
<dbReference type="EMBL" id="GBXM01033207">
    <property type="protein sequence ID" value="JAH75370.1"/>
    <property type="molecule type" value="Transcribed_RNA"/>
</dbReference>
<sequence>MVNHSFCFFLSFVLSGSVM</sequence>
<reference evidence="1" key="2">
    <citation type="journal article" date="2015" name="Fish Shellfish Immunol.">
        <title>Early steps in the European eel (Anguilla anguilla)-Vibrio vulnificus interaction in the gills: Role of the RtxA13 toxin.</title>
        <authorList>
            <person name="Callol A."/>
            <person name="Pajuelo D."/>
            <person name="Ebbesson L."/>
            <person name="Teles M."/>
            <person name="MacKenzie S."/>
            <person name="Amaro C."/>
        </authorList>
    </citation>
    <scope>NUCLEOTIDE SEQUENCE</scope>
</reference>